<name>A0A4Z1G549_9HELO</name>
<sequence length="113" mass="12782">MSANNFSLSDQTEVQAVYNQDQEHQSDSDDMVNVEELNIELRLEITELRLKITELHQELTKAHVRSARLKERNNQQNICIDEREKCIQKSHVVLAAVSAAVLLALMAGLLGNL</sequence>
<keyword evidence="2" id="KW-0812">Transmembrane</keyword>
<organism evidence="3 4">
    <name type="scientific">Botrytis paeoniae</name>
    <dbReference type="NCBI Taxonomy" id="278948"/>
    <lineage>
        <taxon>Eukaryota</taxon>
        <taxon>Fungi</taxon>
        <taxon>Dikarya</taxon>
        <taxon>Ascomycota</taxon>
        <taxon>Pezizomycotina</taxon>
        <taxon>Leotiomycetes</taxon>
        <taxon>Helotiales</taxon>
        <taxon>Sclerotiniaceae</taxon>
        <taxon>Botrytis</taxon>
    </lineage>
</organism>
<evidence type="ECO:0000256" key="2">
    <source>
        <dbReference type="SAM" id="Phobius"/>
    </source>
</evidence>
<protein>
    <submittedName>
        <fullName evidence="3">Uncharacterized protein</fullName>
    </submittedName>
</protein>
<evidence type="ECO:0000313" key="4">
    <source>
        <dbReference type="Proteomes" id="UP000297910"/>
    </source>
</evidence>
<feature type="coiled-coil region" evidence="1">
    <location>
        <begin position="31"/>
        <end position="58"/>
    </location>
</feature>
<comment type="caution">
    <text evidence="3">The sequence shown here is derived from an EMBL/GenBank/DDBJ whole genome shotgun (WGS) entry which is preliminary data.</text>
</comment>
<evidence type="ECO:0000313" key="3">
    <source>
        <dbReference type="EMBL" id="TGO29423.1"/>
    </source>
</evidence>
<reference evidence="3 4" key="1">
    <citation type="submission" date="2017-12" db="EMBL/GenBank/DDBJ databases">
        <title>Comparative genomics of Botrytis spp.</title>
        <authorList>
            <person name="Valero-Jimenez C.A."/>
            <person name="Tapia P."/>
            <person name="Veloso J."/>
            <person name="Silva-Moreno E."/>
            <person name="Staats M."/>
            <person name="Valdes J.H."/>
            <person name="Van Kan J.A.L."/>
        </authorList>
    </citation>
    <scope>NUCLEOTIDE SEQUENCE [LARGE SCALE GENOMIC DNA]</scope>
    <source>
        <strain evidence="3 4">Bp0003</strain>
    </source>
</reference>
<dbReference type="EMBL" id="PQXI01000015">
    <property type="protein sequence ID" value="TGO29423.1"/>
    <property type="molecule type" value="Genomic_DNA"/>
</dbReference>
<keyword evidence="2" id="KW-0472">Membrane</keyword>
<dbReference type="AlphaFoldDB" id="A0A4Z1G549"/>
<feature type="transmembrane region" description="Helical" evidence="2">
    <location>
        <begin position="92"/>
        <end position="111"/>
    </location>
</feature>
<proteinExistence type="predicted"/>
<keyword evidence="2" id="KW-1133">Transmembrane helix</keyword>
<keyword evidence="4" id="KW-1185">Reference proteome</keyword>
<accession>A0A4Z1G549</accession>
<dbReference type="Proteomes" id="UP000297910">
    <property type="component" value="Unassembled WGS sequence"/>
</dbReference>
<keyword evidence="1" id="KW-0175">Coiled coil</keyword>
<gene>
    <name evidence="3" type="ORF">BPAE_0015g00670</name>
</gene>
<evidence type="ECO:0000256" key="1">
    <source>
        <dbReference type="SAM" id="Coils"/>
    </source>
</evidence>